<keyword evidence="2" id="KW-0093">Biotin biosynthesis</keyword>
<dbReference type="InterPro" id="IPR004472">
    <property type="entry name" value="DTB_synth_BioD"/>
</dbReference>
<feature type="binding site" evidence="2">
    <location>
        <position position="16"/>
    </location>
    <ligand>
        <name>Mg(2+)</name>
        <dbReference type="ChEBI" id="CHEBI:18420"/>
    </ligand>
</feature>
<dbReference type="HAMAP" id="MF_00336">
    <property type="entry name" value="BioD"/>
    <property type="match status" value="1"/>
</dbReference>
<keyword evidence="1 2" id="KW-0436">Ligase</keyword>
<dbReference type="GO" id="GO:0005524">
    <property type="term" value="F:ATP binding"/>
    <property type="evidence" value="ECO:0007669"/>
    <property type="project" value="UniProtKB-UniRule"/>
</dbReference>
<dbReference type="GO" id="GO:0005829">
    <property type="term" value="C:cytosol"/>
    <property type="evidence" value="ECO:0007669"/>
    <property type="project" value="TreeGrafter"/>
</dbReference>
<dbReference type="NCBIfam" id="TIGR00347">
    <property type="entry name" value="bioD"/>
    <property type="match status" value="1"/>
</dbReference>
<reference evidence="3 4" key="1">
    <citation type="submission" date="2018-12" db="EMBL/GenBank/DDBJ databases">
        <authorList>
            <consortium name="Pathogen Informatics"/>
        </authorList>
    </citation>
    <scope>NUCLEOTIDE SEQUENCE [LARGE SCALE GENOMIC DNA]</scope>
    <source>
        <strain evidence="3 4">NCTC10437</strain>
    </source>
</reference>
<keyword evidence="2" id="KW-0460">Magnesium</keyword>
<feature type="binding site" evidence="2">
    <location>
        <position position="49"/>
    </location>
    <ligand>
        <name>ATP</name>
        <dbReference type="ChEBI" id="CHEBI:30616"/>
    </ligand>
</feature>
<feature type="active site" evidence="2">
    <location>
        <position position="37"/>
    </location>
</feature>
<keyword evidence="2" id="KW-0067">ATP-binding</keyword>
<proteinExistence type="inferred from homology"/>
<dbReference type="EMBL" id="LR134356">
    <property type="protein sequence ID" value="VEG54738.1"/>
    <property type="molecule type" value="Genomic_DNA"/>
</dbReference>
<feature type="binding site" evidence="2">
    <location>
        <position position="108"/>
    </location>
    <ligand>
        <name>Mg(2+)</name>
        <dbReference type="ChEBI" id="CHEBI:18420"/>
    </ligand>
</feature>
<evidence type="ECO:0000313" key="4">
    <source>
        <dbReference type="Proteomes" id="UP000279306"/>
    </source>
</evidence>
<gene>
    <name evidence="2 3" type="primary">bioD</name>
    <name evidence="3" type="ORF">NCTC10437_02636</name>
</gene>
<dbReference type="KEGG" id="mauu:NCTC10437_02636"/>
<comment type="subcellular location">
    <subcellularLocation>
        <location evidence="2">Cytoplasm</location>
    </subcellularLocation>
</comment>
<keyword evidence="4" id="KW-1185">Reference proteome</keyword>
<evidence type="ECO:0000256" key="1">
    <source>
        <dbReference type="ARBA" id="ARBA00022598"/>
    </source>
</evidence>
<dbReference type="RefSeq" id="WP_048633865.1">
    <property type="nucleotide sequence ID" value="NZ_CVQQ01000014.1"/>
</dbReference>
<dbReference type="STRING" id="1791.GCA_001049355_04006"/>
<name>A0A448IQQ7_MYCAU</name>
<dbReference type="EC" id="6.3.3.3" evidence="2"/>
<keyword evidence="2" id="KW-0963">Cytoplasm</keyword>
<protein>
    <recommendedName>
        <fullName evidence="2">ATP-dependent dethiobiotin synthetase BioD</fullName>
        <ecNumber evidence="2">6.3.3.3</ecNumber>
    </recommendedName>
    <alternativeName>
        <fullName evidence="2">DTB synthetase</fullName>
        <shortName evidence="2">DTBS</shortName>
    </alternativeName>
    <alternativeName>
        <fullName evidence="2">Dethiobiotin synthase</fullName>
    </alternativeName>
</protein>
<comment type="pathway">
    <text evidence="2">Cofactor biosynthesis; biotin biosynthesis; biotin from 7,8-diaminononanoate: step 1/2.</text>
</comment>
<dbReference type="UniPathway" id="UPA00078">
    <property type="reaction ID" value="UER00161"/>
</dbReference>
<dbReference type="GO" id="GO:0000287">
    <property type="term" value="F:magnesium ion binding"/>
    <property type="evidence" value="ECO:0007669"/>
    <property type="project" value="UniProtKB-UniRule"/>
</dbReference>
<feature type="binding site" evidence="2">
    <location>
        <begin position="108"/>
        <end position="111"/>
    </location>
    <ligand>
        <name>ATP</name>
        <dbReference type="ChEBI" id="CHEBI:30616"/>
    </ligand>
</feature>
<dbReference type="CDD" id="cd03109">
    <property type="entry name" value="DTBS"/>
    <property type="match status" value="1"/>
</dbReference>
<dbReference type="PIRSF" id="PIRSF006755">
    <property type="entry name" value="DTB_synth"/>
    <property type="match status" value="1"/>
</dbReference>
<comment type="similarity">
    <text evidence="2">Belongs to the dethiobiotin synthetase family.</text>
</comment>
<dbReference type="Proteomes" id="UP000279306">
    <property type="component" value="Chromosome"/>
</dbReference>
<dbReference type="InterPro" id="IPR027417">
    <property type="entry name" value="P-loop_NTPase"/>
</dbReference>
<feature type="binding site" evidence="2">
    <location>
        <position position="49"/>
    </location>
    <ligand>
        <name>Mg(2+)</name>
        <dbReference type="ChEBI" id="CHEBI:18420"/>
    </ligand>
</feature>
<dbReference type="Gene3D" id="3.40.50.300">
    <property type="entry name" value="P-loop containing nucleotide triphosphate hydrolases"/>
    <property type="match status" value="1"/>
</dbReference>
<feature type="binding site" evidence="2">
    <location>
        <begin position="12"/>
        <end position="17"/>
    </location>
    <ligand>
        <name>ATP</name>
        <dbReference type="ChEBI" id="CHEBI:30616"/>
    </ligand>
</feature>
<dbReference type="GO" id="GO:0009102">
    <property type="term" value="P:biotin biosynthetic process"/>
    <property type="evidence" value="ECO:0007669"/>
    <property type="project" value="UniProtKB-UniRule"/>
</dbReference>
<keyword evidence="2" id="KW-0547">Nucleotide-binding</keyword>
<keyword evidence="2" id="KW-0479">Metal-binding</keyword>
<accession>A0A448IQQ7</accession>
<sequence>MSVLVVTGTGTGIGKTVATATLACFARLAGIDVAVCKPVQTGAKDGDDDLAEVARLAGITELHSLAKFPEPLAPLAAAQQANSELPGRAAFLDMITAVDRPDRLTLVEGAGGLLVEIGAGGLTLRDIAADLGAPVLTVVAPGLGTLNHTSLTLEALAHRGIQSAGLVIGAWPAQPGLAEIDNRDALARLGPVRAALPAGSGSVSVTDFERMSSRAFDRSWVESLVG</sequence>
<comment type="cofactor">
    <cofactor evidence="2">
        <name>Mg(2+)</name>
        <dbReference type="ChEBI" id="CHEBI:18420"/>
    </cofactor>
</comment>
<organism evidence="3 4">
    <name type="scientific">Mycolicibacterium aurum</name>
    <name type="common">Mycobacterium aurum</name>
    <dbReference type="NCBI Taxonomy" id="1791"/>
    <lineage>
        <taxon>Bacteria</taxon>
        <taxon>Bacillati</taxon>
        <taxon>Actinomycetota</taxon>
        <taxon>Actinomycetes</taxon>
        <taxon>Mycobacteriales</taxon>
        <taxon>Mycobacteriaceae</taxon>
        <taxon>Mycolicibacterium</taxon>
    </lineage>
</organism>
<dbReference type="Pfam" id="PF13500">
    <property type="entry name" value="AAA_26"/>
    <property type="match status" value="1"/>
</dbReference>
<comment type="function">
    <text evidence="2">Catalyzes a mechanistically unusual reaction, the ATP-dependent insertion of CO2 between the N7 and N8 nitrogen atoms of 7,8-diaminopelargonic acid (DAPA, also called 7,8-diammoniononanoate) to form a ureido ring.</text>
</comment>
<dbReference type="GO" id="GO:0004141">
    <property type="term" value="F:dethiobiotin synthase activity"/>
    <property type="evidence" value="ECO:0007669"/>
    <property type="project" value="UniProtKB-UniRule"/>
</dbReference>
<evidence type="ECO:0000313" key="3">
    <source>
        <dbReference type="EMBL" id="VEG54738.1"/>
    </source>
</evidence>
<comment type="subunit">
    <text evidence="2">Homodimer.</text>
</comment>
<dbReference type="PANTHER" id="PTHR43210:SF5">
    <property type="entry name" value="DETHIOBIOTIN SYNTHETASE"/>
    <property type="match status" value="1"/>
</dbReference>
<evidence type="ECO:0000256" key="2">
    <source>
        <dbReference type="HAMAP-Rule" id="MF_00336"/>
    </source>
</evidence>
<feature type="binding site" evidence="2">
    <location>
        <position position="41"/>
    </location>
    <ligand>
        <name>substrate</name>
    </ligand>
</feature>
<dbReference type="PANTHER" id="PTHR43210">
    <property type="entry name" value="DETHIOBIOTIN SYNTHETASE"/>
    <property type="match status" value="1"/>
</dbReference>
<dbReference type="AlphaFoldDB" id="A0A448IQQ7"/>
<dbReference type="SUPFAM" id="SSF52540">
    <property type="entry name" value="P-loop containing nucleoside triphosphate hydrolases"/>
    <property type="match status" value="1"/>
</dbReference>
<dbReference type="OrthoDB" id="9802610at2"/>
<comment type="catalytic activity">
    <reaction evidence="2">
        <text>(7R,8S)-7,8-diammoniononanoate + CO2 + ATP = (4R,5S)-dethiobiotin + ADP + phosphate + 3 H(+)</text>
        <dbReference type="Rhea" id="RHEA:15805"/>
        <dbReference type="ChEBI" id="CHEBI:15378"/>
        <dbReference type="ChEBI" id="CHEBI:16526"/>
        <dbReference type="ChEBI" id="CHEBI:30616"/>
        <dbReference type="ChEBI" id="CHEBI:43474"/>
        <dbReference type="ChEBI" id="CHEBI:149469"/>
        <dbReference type="ChEBI" id="CHEBI:149473"/>
        <dbReference type="ChEBI" id="CHEBI:456216"/>
        <dbReference type="EC" id="6.3.3.3"/>
    </reaction>
</comment>
<comment type="caution">
    <text evidence="2">Lacks conserved residue(s) required for the propagation of feature annotation.</text>
</comment>